<protein>
    <submittedName>
        <fullName evidence="1">Uncharacterized protein</fullName>
    </submittedName>
</protein>
<proteinExistence type="predicted"/>
<dbReference type="OrthoDB" id="5020851at2"/>
<dbReference type="AlphaFoldDB" id="A0A0D0ILV5"/>
<evidence type="ECO:0000313" key="1">
    <source>
        <dbReference type="EMBL" id="KIP52147.1"/>
    </source>
</evidence>
<accession>A0A0D0ILV5</accession>
<sequence>MHRYIYADKIGAGPENPNKQWGLFTNELTPDEAQARYELNARQDGEWFGIVRFDEELGRPTGLIQMCPQANGLKMQKLDAHGRVEASYIWGGYYEPHHKDPTPYSGNATQIMLSQITWYAYPEEERFLNLTDSIGAVMMQFEADGYVKEEIMTPQGFGKPMHVETRESRGVDVSHDWFDIPQFGDWEPLFNPTPTTE</sequence>
<evidence type="ECO:0000313" key="2">
    <source>
        <dbReference type="Proteomes" id="UP000032120"/>
    </source>
</evidence>
<dbReference type="Proteomes" id="UP000032120">
    <property type="component" value="Unassembled WGS sequence"/>
</dbReference>
<comment type="caution">
    <text evidence="1">The sequence shown here is derived from an EMBL/GenBank/DDBJ whole genome shotgun (WGS) entry which is preliminary data.</text>
</comment>
<dbReference type="RefSeq" id="WP_042544453.1">
    <property type="nucleotide sequence ID" value="NZ_JXSQ01000014.1"/>
</dbReference>
<dbReference type="EMBL" id="JXSQ01000014">
    <property type="protein sequence ID" value="KIP52147.1"/>
    <property type="molecule type" value="Genomic_DNA"/>
</dbReference>
<name>A0A0D0ILV5_9MICO</name>
<keyword evidence="2" id="KW-1185">Reference proteome</keyword>
<reference evidence="1 2" key="1">
    <citation type="submission" date="2015-01" db="EMBL/GenBank/DDBJ databases">
        <title>Draft genome sequence of Leucobacter komagatae strain VKM ST2845.</title>
        <authorList>
            <person name="Karlyshev A.V."/>
            <person name="Kudryashova E.B."/>
        </authorList>
    </citation>
    <scope>NUCLEOTIDE SEQUENCE [LARGE SCALE GENOMIC DNA]</scope>
    <source>
        <strain evidence="1 2">VKM ST2845</strain>
    </source>
</reference>
<organism evidence="1 2">
    <name type="scientific">Leucobacter komagatae</name>
    <dbReference type="NCBI Taxonomy" id="55969"/>
    <lineage>
        <taxon>Bacteria</taxon>
        <taxon>Bacillati</taxon>
        <taxon>Actinomycetota</taxon>
        <taxon>Actinomycetes</taxon>
        <taxon>Micrococcales</taxon>
        <taxon>Microbacteriaceae</taxon>
        <taxon>Leucobacter</taxon>
    </lineage>
</organism>
<gene>
    <name evidence="1" type="ORF">SD72_10725</name>
</gene>